<evidence type="ECO:0000256" key="2">
    <source>
        <dbReference type="ARBA" id="ARBA00009765"/>
    </source>
</evidence>
<name>A0A6V8M5R6_9BACT</name>
<dbReference type="Gene3D" id="3.30.460.20">
    <property type="entry name" value="CorA soluble domain-like"/>
    <property type="match status" value="1"/>
</dbReference>
<evidence type="ECO:0000256" key="6">
    <source>
        <dbReference type="ARBA" id="ARBA00022989"/>
    </source>
</evidence>
<feature type="transmembrane region" description="Helical" evidence="8">
    <location>
        <begin position="298"/>
        <end position="318"/>
    </location>
</feature>
<dbReference type="InterPro" id="IPR045861">
    <property type="entry name" value="CorA_cytoplasmic_dom"/>
</dbReference>
<evidence type="ECO:0000313" key="9">
    <source>
        <dbReference type="EMBL" id="GFK95925.1"/>
    </source>
</evidence>
<keyword evidence="8" id="KW-0460">Magnesium</keyword>
<dbReference type="GO" id="GO:0050897">
    <property type="term" value="F:cobalt ion binding"/>
    <property type="evidence" value="ECO:0007669"/>
    <property type="project" value="TreeGrafter"/>
</dbReference>
<dbReference type="Gene3D" id="1.20.58.340">
    <property type="entry name" value="Magnesium transport protein CorA, transmembrane region"/>
    <property type="match status" value="2"/>
</dbReference>
<dbReference type="Proteomes" id="UP000494245">
    <property type="component" value="Unassembled WGS sequence"/>
</dbReference>
<evidence type="ECO:0000256" key="8">
    <source>
        <dbReference type="RuleBase" id="RU362010"/>
    </source>
</evidence>
<feature type="transmembrane region" description="Helical" evidence="8">
    <location>
        <begin position="330"/>
        <end position="350"/>
    </location>
</feature>
<dbReference type="EMBL" id="BLTE01000026">
    <property type="protein sequence ID" value="GFK95925.1"/>
    <property type="molecule type" value="Genomic_DNA"/>
</dbReference>
<reference evidence="9 10" key="1">
    <citation type="submission" date="2020-04" db="EMBL/GenBank/DDBJ databases">
        <authorList>
            <consortium name="Desulfovibrio sp. FSS-1 genome sequencing consortium"/>
            <person name="Shimoshige H."/>
            <person name="Kobayashi H."/>
            <person name="Maekawa T."/>
        </authorList>
    </citation>
    <scope>NUCLEOTIDE SEQUENCE [LARGE SCALE GENOMIC DNA]</scope>
    <source>
        <strain evidence="9 10">SIID29052-01</strain>
    </source>
</reference>
<dbReference type="AlphaFoldDB" id="A0A6V8M5R6"/>
<comment type="subcellular location">
    <subcellularLocation>
        <location evidence="1">Cell membrane</location>
        <topology evidence="1">Multi-pass membrane protein</topology>
    </subcellularLocation>
    <subcellularLocation>
        <location evidence="8">Membrane</location>
        <topology evidence="8">Multi-pass membrane protein</topology>
    </subcellularLocation>
</comment>
<dbReference type="CDD" id="cd12828">
    <property type="entry name" value="TmCorA-like_1"/>
    <property type="match status" value="1"/>
</dbReference>
<dbReference type="NCBIfam" id="TIGR00383">
    <property type="entry name" value="corA"/>
    <property type="match status" value="1"/>
</dbReference>
<comment type="caution">
    <text evidence="9">The sequence shown here is derived from an EMBL/GenBank/DDBJ whole genome shotgun (WGS) entry which is preliminary data.</text>
</comment>
<dbReference type="InterPro" id="IPR045863">
    <property type="entry name" value="CorA_TM1_TM2"/>
</dbReference>
<gene>
    <name evidence="9" type="primary">corA_2</name>
    <name evidence="8" type="synonym">corA</name>
    <name evidence="9" type="ORF">NNJEOMEG_03798</name>
</gene>
<keyword evidence="5 8" id="KW-0812">Transmembrane</keyword>
<dbReference type="FunFam" id="1.20.58.340:FF:000012">
    <property type="entry name" value="Magnesium transport protein CorA"/>
    <property type="match status" value="1"/>
</dbReference>
<dbReference type="InterPro" id="IPR004488">
    <property type="entry name" value="Mg/Co-transport_prot_CorA"/>
</dbReference>
<keyword evidence="7 8" id="KW-0472">Membrane</keyword>
<evidence type="ECO:0000256" key="7">
    <source>
        <dbReference type="ARBA" id="ARBA00023136"/>
    </source>
</evidence>
<evidence type="ECO:0000256" key="3">
    <source>
        <dbReference type="ARBA" id="ARBA00022448"/>
    </source>
</evidence>
<dbReference type="SUPFAM" id="SSF143865">
    <property type="entry name" value="CorA soluble domain-like"/>
    <property type="match status" value="1"/>
</dbReference>
<reference evidence="9 10" key="2">
    <citation type="submission" date="2020-05" db="EMBL/GenBank/DDBJ databases">
        <title>Draft genome sequence of Desulfovibrio sp. strainFSS-1.</title>
        <authorList>
            <person name="Shimoshige H."/>
            <person name="Kobayashi H."/>
            <person name="Maekawa T."/>
        </authorList>
    </citation>
    <scope>NUCLEOTIDE SEQUENCE [LARGE SCALE GENOMIC DNA]</scope>
    <source>
        <strain evidence="9 10">SIID29052-01</strain>
    </source>
</reference>
<organism evidence="9 10">
    <name type="scientific">Fundidesulfovibrio magnetotacticus</name>
    <dbReference type="NCBI Taxonomy" id="2730080"/>
    <lineage>
        <taxon>Bacteria</taxon>
        <taxon>Pseudomonadati</taxon>
        <taxon>Thermodesulfobacteriota</taxon>
        <taxon>Desulfovibrionia</taxon>
        <taxon>Desulfovibrionales</taxon>
        <taxon>Desulfovibrionaceae</taxon>
        <taxon>Fundidesulfovibrio</taxon>
    </lineage>
</organism>
<keyword evidence="10" id="KW-1185">Reference proteome</keyword>
<protein>
    <recommendedName>
        <fullName evidence="8">Magnesium transport protein CorA</fullName>
    </recommendedName>
</protein>
<dbReference type="PANTHER" id="PTHR46494">
    <property type="entry name" value="CORA FAMILY METAL ION TRANSPORTER (EUROFUNG)"/>
    <property type="match status" value="1"/>
</dbReference>
<evidence type="ECO:0000313" key="10">
    <source>
        <dbReference type="Proteomes" id="UP000494245"/>
    </source>
</evidence>
<comment type="similarity">
    <text evidence="2 8">Belongs to the CorA metal ion transporter (MIT) (TC 1.A.35) family.</text>
</comment>
<keyword evidence="4 8" id="KW-1003">Cell membrane</keyword>
<dbReference type="SUPFAM" id="SSF144083">
    <property type="entry name" value="Magnesium transport protein CorA, transmembrane region"/>
    <property type="match status" value="1"/>
</dbReference>
<proteinExistence type="inferred from homology"/>
<dbReference type="Pfam" id="PF01544">
    <property type="entry name" value="CorA"/>
    <property type="match status" value="1"/>
</dbReference>
<dbReference type="GO" id="GO:0015095">
    <property type="term" value="F:magnesium ion transmembrane transporter activity"/>
    <property type="evidence" value="ECO:0007669"/>
    <property type="project" value="UniProtKB-UniRule"/>
</dbReference>
<accession>A0A6V8M5R6</accession>
<keyword evidence="6 8" id="KW-1133">Transmembrane helix</keyword>
<evidence type="ECO:0000256" key="1">
    <source>
        <dbReference type="ARBA" id="ARBA00004651"/>
    </source>
</evidence>
<dbReference type="GO" id="GO:0015087">
    <property type="term" value="F:cobalt ion transmembrane transporter activity"/>
    <property type="evidence" value="ECO:0007669"/>
    <property type="project" value="UniProtKB-UniRule"/>
</dbReference>
<dbReference type="GO" id="GO:0000287">
    <property type="term" value="F:magnesium ion binding"/>
    <property type="evidence" value="ECO:0007669"/>
    <property type="project" value="TreeGrafter"/>
</dbReference>
<dbReference type="GO" id="GO:0005886">
    <property type="term" value="C:plasma membrane"/>
    <property type="evidence" value="ECO:0007669"/>
    <property type="project" value="UniProtKB-SubCell"/>
</dbReference>
<keyword evidence="8" id="KW-0406">Ion transport</keyword>
<comment type="function">
    <text evidence="8">Mediates influx of magnesium ions.</text>
</comment>
<evidence type="ECO:0000256" key="4">
    <source>
        <dbReference type="ARBA" id="ARBA00022475"/>
    </source>
</evidence>
<dbReference type="PANTHER" id="PTHR46494:SF1">
    <property type="entry name" value="CORA FAMILY METAL ION TRANSPORTER (EUROFUNG)"/>
    <property type="match status" value="1"/>
</dbReference>
<dbReference type="RefSeq" id="WP_217270624.1">
    <property type="nucleotide sequence ID" value="NZ_BLTE01000026.1"/>
</dbReference>
<evidence type="ECO:0000256" key="5">
    <source>
        <dbReference type="ARBA" id="ARBA00022692"/>
    </source>
</evidence>
<keyword evidence="3 8" id="KW-0813">Transport</keyword>
<dbReference type="InterPro" id="IPR002523">
    <property type="entry name" value="MgTranspt_CorA/ZnTranspt_ZntB"/>
</dbReference>
<sequence length="361" mass="41829">MLEYLRRRSRTVGRAPGSPLYVGEERHEPVTVEMITYDSEGARVDRPERLQECACFDEGPQVRWVNVDGLHDMEVVNRAAEVFRLHSLVVEDIVHTGQRPKMEELGDGTVFVVLKMLTWDEKARAVKDEQVSFILGRHFLLTFQERPGGDAFDEVRRRLLSKKGRILNYGADYLMYALLDAVVDQYFLVLERMGEDIEEIEEQLLRSALPRHLEQLNGLRRQALFLRKFIFPLREVVARLEKGGTELVKDSTVFFLRDLYDHTIQVMDTVETFRDLLSSMVELYLSKIGLRTNEIMKVLAMFSTLFIPLTFLAGLYGMNFEYMPELKWRYGYFGVLGVMGAVAVGMLFYFRRKGWIGRGKG</sequence>